<protein>
    <submittedName>
        <fullName evidence="1">Uncharacterized protein</fullName>
    </submittedName>
</protein>
<dbReference type="EMBL" id="JAJVCZ030000004">
    <property type="protein sequence ID" value="KAL0260947.1"/>
    <property type="molecule type" value="Genomic_DNA"/>
</dbReference>
<accession>A0ABR3CK02</accession>
<sequence length="112" mass="12163">MSRYLILSIDVGTSVQQDSGNTDMAKSMVQRGTILRAPGVAIGASPELTHKMEQGCQRLRIPSVDVGTSVQQIPANTNMTKSGEKWRPISCIPAVYVGTSFYQILANIKVPR</sequence>
<dbReference type="Proteomes" id="UP001430584">
    <property type="component" value="Unassembled WGS sequence"/>
</dbReference>
<keyword evidence="2" id="KW-1185">Reference proteome</keyword>
<evidence type="ECO:0000313" key="2">
    <source>
        <dbReference type="Proteomes" id="UP001430584"/>
    </source>
</evidence>
<comment type="caution">
    <text evidence="1">The sequence shown here is derived from an EMBL/GenBank/DDBJ whole genome shotgun (WGS) entry which is preliminary data.</text>
</comment>
<proteinExistence type="predicted"/>
<organism evidence="1 2">
    <name type="scientific">Diplodia seriata</name>
    <dbReference type="NCBI Taxonomy" id="420778"/>
    <lineage>
        <taxon>Eukaryota</taxon>
        <taxon>Fungi</taxon>
        <taxon>Dikarya</taxon>
        <taxon>Ascomycota</taxon>
        <taxon>Pezizomycotina</taxon>
        <taxon>Dothideomycetes</taxon>
        <taxon>Dothideomycetes incertae sedis</taxon>
        <taxon>Botryosphaeriales</taxon>
        <taxon>Botryosphaeriaceae</taxon>
        <taxon>Diplodia</taxon>
    </lineage>
</organism>
<reference evidence="1 2" key="1">
    <citation type="submission" date="2024-02" db="EMBL/GenBank/DDBJ databases">
        <title>De novo assembly and annotation of 12 fungi associated with fruit tree decline syndrome in Ontario, Canada.</title>
        <authorList>
            <person name="Sulman M."/>
            <person name="Ellouze W."/>
            <person name="Ilyukhin E."/>
        </authorList>
    </citation>
    <scope>NUCLEOTIDE SEQUENCE [LARGE SCALE GENOMIC DNA]</scope>
    <source>
        <strain evidence="1 2">FDS-637</strain>
    </source>
</reference>
<dbReference type="GeneID" id="92008724"/>
<gene>
    <name evidence="1" type="ORF">SLS55_004639</name>
</gene>
<evidence type="ECO:0000313" key="1">
    <source>
        <dbReference type="EMBL" id="KAL0260947.1"/>
    </source>
</evidence>
<dbReference type="RefSeq" id="XP_066633976.1">
    <property type="nucleotide sequence ID" value="XM_066776095.1"/>
</dbReference>
<name>A0ABR3CK02_9PEZI</name>